<name>A0A6C0LJJ8_9ZZZZ</name>
<evidence type="ECO:0000313" key="2">
    <source>
        <dbReference type="EMBL" id="QHU31089.1"/>
    </source>
</evidence>
<proteinExistence type="predicted"/>
<reference evidence="2" key="1">
    <citation type="journal article" date="2020" name="Nature">
        <title>Giant virus diversity and host interactions through global metagenomics.</title>
        <authorList>
            <person name="Schulz F."/>
            <person name="Roux S."/>
            <person name="Paez-Espino D."/>
            <person name="Jungbluth S."/>
            <person name="Walsh D.A."/>
            <person name="Denef V.J."/>
            <person name="McMahon K.D."/>
            <person name="Konstantinidis K.T."/>
            <person name="Eloe-Fadrosh E.A."/>
            <person name="Kyrpides N.C."/>
            <person name="Woyke T."/>
        </authorList>
    </citation>
    <scope>NUCLEOTIDE SEQUENCE</scope>
    <source>
        <strain evidence="2">GVMAG-M-3300027892-73</strain>
    </source>
</reference>
<protein>
    <submittedName>
        <fullName evidence="2">Uncharacterized protein</fullName>
    </submittedName>
</protein>
<organism evidence="2">
    <name type="scientific">viral metagenome</name>
    <dbReference type="NCBI Taxonomy" id="1070528"/>
    <lineage>
        <taxon>unclassified sequences</taxon>
        <taxon>metagenomes</taxon>
        <taxon>organismal metagenomes</taxon>
    </lineage>
</organism>
<sequence length="289" mass="34070">MKCFVSNTNIISSTRITMSKQISFYIPRIYGEYTADDIKHTFRLLWVGEVRRVDINKTCDEYVSAFVHMDYMYDSEYAWNIINVTDKLDACFKLNVDIDNYWLLLKNKRPVQDTHLNIHQLAENGRIMEDKIKMCEEKMERMEMVIHKLLLKAYDGNDEKYRLYNYMSYGTPYSKGYLCENKELREKQMEDFQHEKKELGELTEMEPWEDMNKYFGHLFTNGHIRFDEEYVPSLGGSLKFTDEIDDDDMPSLVSQNVVSDDTSEVDDTSEDGETSSDDDDDMPVSCLDQ</sequence>
<feature type="compositionally biased region" description="Acidic residues" evidence="1">
    <location>
        <begin position="261"/>
        <end position="282"/>
    </location>
</feature>
<evidence type="ECO:0000256" key="1">
    <source>
        <dbReference type="SAM" id="MobiDB-lite"/>
    </source>
</evidence>
<dbReference type="AlphaFoldDB" id="A0A6C0LJJ8"/>
<feature type="region of interest" description="Disordered" evidence="1">
    <location>
        <begin position="242"/>
        <end position="289"/>
    </location>
</feature>
<dbReference type="EMBL" id="MN740523">
    <property type="protein sequence ID" value="QHU31089.1"/>
    <property type="molecule type" value="Genomic_DNA"/>
</dbReference>
<accession>A0A6C0LJJ8</accession>